<evidence type="ECO:0000256" key="3">
    <source>
        <dbReference type="PROSITE-ProRule" id="PRU00110"/>
    </source>
</evidence>
<dbReference type="InterPro" id="IPR008207">
    <property type="entry name" value="Sig_transdc_His_kin_Hpt_dom"/>
</dbReference>
<dbReference type="Proteomes" id="UP000827889">
    <property type="component" value="Chromosome 1"/>
</dbReference>
<dbReference type="Gene3D" id="1.20.120.160">
    <property type="entry name" value="HPT domain"/>
    <property type="match status" value="1"/>
</dbReference>
<keyword evidence="2 4" id="KW-0902">Two-component regulatory system</keyword>
<dbReference type="SUPFAM" id="SSF47226">
    <property type="entry name" value="Histidine-containing phosphotransfer domain, HPT domain"/>
    <property type="match status" value="1"/>
</dbReference>
<comment type="subcellular location">
    <subcellularLocation>
        <location evidence="4">Cytoplasm</location>
        <location evidence="4">Cytosol</location>
    </subcellularLocation>
    <subcellularLocation>
        <location evidence="4">Nucleus</location>
    </subcellularLocation>
</comment>
<dbReference type="GO" id="GO:0005829">
    <property type="term" value="C:cytosol"/>
    <property type="evidence" value="ECO:0007669"/>
    <property type="project" value="UniProtKB-SubCell"/>
</dbReference>
<dbReference type="GO" id="GO:0005634">
    <property type="term" value="C:nucleus"/>
    <property type="evidence" value="ECO:0007669"/>
    <property type="project" value="UniProtKB-SubCell"/>
</dbReference>
<evidence type="ECO:0000313" key="7">
    <source>
        <dbReference type="RefSeq" id="XP_030517517.2"/>
    </source>
</evidence>
<keyword evidence="1 4" id="KW-0932">Cytokinin signaling pathway</keyword>
<sequence length="159" mass="18206">MDVGLPQMQRRLADYRVSLFREGILDSQYLELQELEDESNPGFVVEVLTLFLTDSEKLLHDLSSDLVQQNVDFKMVDVHVDRLEGGSRSIGLPKLKNTCIAFRNLRSSCQEKNIPGYLRCLEQMRQEFFLVKSKLETLLDLERQIVAAGGKVPKLQSSF</sequence>
<dbReference type="InterPro" id="IPR036641">
    <property type="entry name" value="HPT_dom_sf"/>
</dbReference>
<dbReference type="GO" id="GO:0000160">
    <property type="term" value="P:phosphorelay signal transduction system"/>
    <property type="evidence" value="ECO:0007669"/>
    <property type="project" value="UniProtKB-UniRule"/>
</dbReference>
<organism evidence="6 7">
    <name type="scientific">Rhodamnia argentea</name>
    <dbReference type="NCBI Taxonomy" id="178133"/>
    <lineage>
        <taxon>Eukaryota</taxon>
        <taxon>Viridiplantae</taxon>
        <taxon>Streptophyta</taxon>
        <taxon>Embryophyta</taxon>
        <taxon>Tracheophyta</taxon>
        <taxon>Spermatophyta</taxon>
        <taxon>Magnoliopsida</taxon>
        <taxon>eudicotyledons</taxon>
        <taxon>Gunneridae</taxon>
        <taxon>Pentapetalae</taxon>
        <taxon>rosids</taxon>
        <taxon>malvids</taxon>
        <taxon>Myrtales</taxon>
        <taxon>Myrtaceae</taxon>
        <taxon>Myrtoideae</taxon>
        <taxon>Myrteae</taxon>
        <taxon>Australasian group</taxon>
        <taxon>Rhodamnia</taxon>
    </lineage>
</organism>
<reference evidence="6" key="1">
    <citation type="submission" date="2025-05" db="UniProtKB">
        <authorList>
            <consortium name="RefSeq"/>
        </authorList>
    </citation>
    <scope>NUCLEOTIDE SEQUENCE [LARGE SCALE GENOMIC DNA]</scope>
</reference>
<keyword evidence="6" id="KW-1185">Reference proteome</keyword>
<comment type="caution">
    <text evidence="3">Lacks conserved residue(s) required for the propagation of feature annotation.</text>
</comment>
<comment type="domain">
    <text evidence="4">Histidine-containing phosphotransfer domain (HPt) contains an active histidine that mediates the phosphotransfer.</text>
</comment>
<feature type="domain" description="HPt" evidence="5">
    <location>
        <begin position="40"/>
        <end position="142"/>
    </location>
</feature>
<comment type="function">
    <text evidence="4">Functions as a two-component phosphorelay mediators between cytokinin sensor histidine kinases and response regulators (B-type ARRs). Plays an important role in propagating cytokinin signal transduction.</text>
</comment>
<dbReference type="AlphaFoldDB" id="A0A8B8N517"/>
<reference evidence="7" key="2">
    <citation type="submission" date="2025-08" db="UniProtKB">
        <authorList>
            <consortium name="RefSeq"/>
        </authorList>
    </citation>
    <scope>IDENTIFICATION</scope>
    <source>
        <tissue evidence="7">Leaf</tissue>
    </source>
</reference>
<evidence type="ECO:0000313" key="6">
    <source>
        <dbReference type="Proteomes" id="UP000827889"/>
    </source>
</evidence>
<dbReference type="PROSITE" id="PS50894">
    <property type="entry name" value="HPT"/>
    <property type="match status" value="1"/>
</dbReference>
<dbReference type="PANTHER" id="PTHR28242:SF5">
    <property type="entry name" value="HISTIDINE-CONTAINING PHOSPHOTRANSFER PROTEIN 1"/>
    <property type="match status" value="1"/>
</dbReference>
<gene>
    <name evidence="7" type="primary">LOC115731044</name>
</gene>
<protein>
    <recommendedName>
        <fullName evidence="4">Histidine-containing phosphotransfer protein</fullName>
    </recommendedName>
</protein>
<dbReference type="InterPro" id="IPR045871">
    <property type="entry name" value="AHP1-5/YPD1"/>
</dbReference>
<name>A0A8B8N517_9MYRT</name>
<accession>A0A8B8N517</accession>
<dbReference type="GO" id="GO:0009927">
    <property type="term" value="F:histidine phosphotransfer kinase activity"/>
    <property type="evidence" value="ECO:0007669"/>
    <property type="project" value="UniProtKB-UniRule"/>
</dbReference>
<proteinExistence type="predicted"/>
<dbReference type="RefSeq" id="XP_030517517.2">
    <property type="nucleotide sequence ID" value="XM_030661657.2"/>
</dbReference>
<dbReference type="GO" id="GO:0043424">
    <property type="term" value="F:protein histidine kinase binding"/>
    <property type="evidence" value="ECO:0007669"/>
    <property type="project" value="UniProtKB-UniRule"/>
</dbReference>
<dbReference type="GeneID" id="115731044"/>
<dbReference type="PANTHER" id="PTHR28242">
    <property type="entry name" value="PHOSPHORELAY INTERMEDIATE PROTEIN YPD1"/>
    <property type="match status" value="1"/>
</dbReference>
<evidence type="ECO:0000259" key="5">
    <source>
        <dbReference type="PROSITE" id="PS50894"/>
    </source>
</evidence>
<evidence type="ECO:0000256" key="1">
    <source>
        <dbReference type="ARBA" id="ARBA00022864"/>
    </source>
</evidence>
<dbReference type="Pfam" id="PF01627">
    <property type="entry name" value="Hpt"/>
    <property type="match status" value="1"/>
</dbReference>
<dbReference type="GO" id="GO:0009736">
    <property type="term" value="P:cytokinin-activated signaling pathway"/>
    <property type="evidence" value="ECO:0007669"/>
    <property type="project" value="UniProtKB-KW"/>
</dbReference>
<dbReference type="KEGG" id="rarg:115731044"/>
<evidence type="ECO:0000256" key="4">
    <source>
        <dbReference type="RuleBase" id="RU369004"/>
    </source>
</evidence>
<evidence type="ECO:0000256" key="2">
    <source>
        <dbReference type="ARBA" id="ARBA00023012"/>
    </source>
</evidence>